<accession>L8GI67</accession>
<dbReference type="AlphaFoldDB" id="L8GI67"/>
<evidence type="ECO:0000313" key="1">
    <source>
        <dbReference type="EMBL" id="ELR12448.1"/>
    </source>
</evidence>
<dbReference type="VEuPathDB" id="AmoebaDB:ACA1_324950"/>
<dbReference type="Gene3D" id="3.10.20.90">
    <property type="entry name" value="Phosphatidylinositol 3-kinase Catalytic Subunit, Chain A, domain 1"/>
    <property type="match status" value="1"/>
</dbReference>
<proteinExistence type="predicted"/>
<dbReference type="EMBL" id="KB008116">
    <property type="protein sequence ID" value="ELR12448.1"/>
    <property type="molecule type" value="Genomic_DNA"/>
</dbReference>
<gene>
    <name evidence="1" type="ORF">ACA1_324950</name>
</gene>
<dbReference type="KEGG" id="acan:ACA1_324950"/>
<dbReference type="SUPFAM" id="SSF54236">
    <property type="entry name" value="Ubiquitin-like"/>
    <property type="match status" value="1"/>
</dbReference>
<dbReference type="Proteomes" id="UP000011083">
    <property type="component" value="Unassembled WGS sequence"/>
</dbReference>
<keyword evidence="2" id="KW-1185">Reference proteome</keyword>
<reference evidence="1 2" key="1">
    <citation type="journal article" date="2013" name="Genome Biol.">
        <title>Genome of Acanthamoeba castellanii highlights extensive lateral gene transfer and early evolution of tyrosine kinase signaling.</title>
        <authorList>
            <person name="Clarke M."/>
            <person name="Lohan A.J."/>
            <person name="Liu B."/>
            <person name="Lagkouvardos I."/>
            <person name="Roy S."/>
            <person name="Zafar N."/>
            <person name="Bertelli C."/>
            <person name="Schilde C."/>
            <person name="Kianianmomeni A."/>
            <person name="Burglin T.R."/>
            <person name="Frech C."/>
            <person name="Turcotte B."/>
            <person name="Kopec K.O."/>
            <person name="Synnott J.M."/>
            <person name="Choo C."/>
            <person name="Paponov I."/>
            <person name="Finkler A."/>
            <person name="Soon Heng Tan C."/>
            <person name="Hutchins A.P."/>
            <person name="Weinmeier T."/>
            <person name="Rattei T."/>
            <person name="Chu J.S."/>
            <person name="Gimenez G."/>
            <person name="Irimia M."/>
            <person name="Rigden D.J."/>
            <person name="Fitzpatrick D.A."/>
            <person name="Lorenzo-Morales J."/>
            <person name="Bateman A."/>
            <person name="Chiu C.H."/>
            <person name="Tang P."/>
            <person name="Hegemann P."/>
            <person name="Fromm H."/>
            <person name="Raoult D."/>
            <person name="Greub G."/>
            <person name="Miranda-Saavedra D."/>
            <person name="Chen N."/>
            <person name="Nash P."/>
            <person name="Ginger M.L."/>
            <person name="Horn M."/>
            <person name="Schaap P."/>
            <person name="Caler L."/>
            <person name="Loftus B."/>
        </authorList>
    </citation>
    <scope>NUCLEOTIDE SEQUENCE [LARGE SCALE GENOMIC DNA]</scope>
    <source>
        <strain evidence="1 2">Neff</strain>
    </source>
</reference>
<sequence length="282" mass="31450">MLHSSLTESDIYKVIESLGISTQHKCLAVRGGQQSSSASKPRLLLGAANEIELHLTPDPTLFHITVISPPGFERCGRPSSFVLPATPKTEVFTLRWALTRLTGIDECNLVLLPMHELGFDSTRPLDPSATLGDQGITTDCPVGLALKRSSGKHNTKEEESGSRVTIAVQIGPRRTYLLRVQLDAKVSTNRRTAYRRWQLNGVTLDDNNTWRDYSVVEGTWCRLVSLPRSFQLFVKGLTGKTITIECGTSMLVGELKQKICYKEVQTAGTRKEPKEKRERERE</sequence>
<name>L8GI67_ACACF</name>
<organism evidence="1 2">
    <name type="scientific">Acanthamoeba castellanii (strain ATCC 30010 / Neff)</name>
    <dbReference type="NCBI Taxonomy" id="1257118"/>
    <lineage>
        <taxon>Eukaryota</taxon>
        <taxon>Amoebozoa</taxon>
        <taxon>Discosea</taxon>
        <taxon>Longamoebia</taxon>
        <taxon>Centramoebida</taxon>
        <taxon>Acanthamoebidae</taxon>
        <taxon>Acanthamoeba</taxon>
    </lineage>
</organism>
<dbReference type="RefSeq" id="XP_004334461.1">
    <property type="nucleotide sequence ID" value="XM_004334413.1"/>
</dbReference>
<dbReference type="InterPro" id="IPR029071">
    <property type="entry name" value="Ubiquitin-like_domsf"/>
</dbReference>
<dbReference type="GeneID" id="14912943"/>
<evidence type="ECO:0000313" key="2">
    <source>
        <dbReference type="Proteomes" id="UP000011083"/>
    </source>
</evidence>
<protein>
    <submittedName>
        <fullName evidence="1">Uncharacterized protein</fullName>
    </submittedName>
</protein>